<evidence type="ECO:0000256" key="2">
    <source>
        <dbReference type="ARBA" id="ARBA00005801"/>
    </source>
</evidence>
<dbReference type="PATRIC" id="fig|1453497.3.peg.280"/>
<dbReference type="Proteomes" id="UP000077339">
    <property type="component" value="Unassembled WGS sequence"/>
</dbReference>
<dbReference type="PANTHER" id="PTHR30487">
    <property type="entry name" value="TYPE 4 PREPILIN-LIKE PROTEINS LEADER PEPTIDE-PROCESSING ENZYME"/>
    <property type="match status" value="1"/>
</dbReference>
<dbReference type="InterPro" id="IPR000045">
    <property type="entry name" value="Prepilin_IV_endopep_pep"/>
</dbReference>
<dbReference type="GO" id="GO:0006465">
    <property type="term" value="P:signal peptide processing"/>
    <property type="evidence" value="ECO:0007669"/>
    <property type="project" value="TreeGrafter"/>
</dbReference>
<sequence>MPVIFFLLGLVFGSFFNAVIYRLPRKEYSINKPRRSICPECKHVLTWKDNIPLISYLLLKGKCRYCGAKISLRYPAVEVLTAFLFAINALFFPLQQAVTMCILVSGLIISSFIDLEHFMIPDTGIVLVATGAALYSFFSHQYPKVLIEAGIVTGLMIAFFAVSNAVRKDSFGFGDVELIAVLSLAVGLFGSLFVILFSSIFALLTYALIAAVKKKNFDRKTMIPFGPFISLGGYVTLLFMDQIRTLYGLN</sequence>
<gene>
    <name evidence="10" type="ORF">AT15_01345</name>
</gene>
<dbReference type="RefSeq" id="WP_068347934.1">
    <property type="nucleotide sequence ID" value="NZ_JFHK01000017.1"/>
</dbReference>
<dbReference type="OrthoDB" id="9789291at2"/>
<dbReference type="STRING" id="1453497.AT15_01345"/>
<dbReference type="InterPro" id="IPR050882">
    <property type="entry name" value="Prepilin_peptidase/N-MTase"/>
</dbReference>
<evidence type="ECO:0000256" key="3">
    <source>
        <dbReference type="ARBA" id="ARBA00022475"/>
    </source>
</evidence>
<name>A0A176K0E3_9BACT</name>
<comment type="caution">
    <text evidence="10">The sequence shown here is derived from an EMBL/GenBank/DDBJ whole genome shotgun (WGS) entry which is preliminary data.</text>
</comment>
<keyword evidence="4 7" id="KW-0812">Transmembrane</keyword>
<feature type="transmembrane region" description="Helical" evidence="7">
    <location>
        <begin position="178"/>
        <end position="209"/>
    </location>
</feature>
<dbReference type="GO" id="GO:0004190">
    <property type="term" value="F:aspartic-type endopeptidase activity"/>
    <property type="evidence" value="ECO:0007669"/>
    <property type="project" value="InterPro"/>
</dbReference>
<evidence type="ECO:0000256" key="7">
    <source>
        <dbReference type="SAM" id="Phobius"/>
    </source>
</evidence>
<dbReference type="EMBL" id="JFHK01000017">
    <property type="protein sequence ID" value="OAA29714.1"/>
    <property type="molecule type" value="Genomic_DNA"/>
</dbReference>
<evidence type="ECO:0000256" key="1">
    <source>
        <dbReference type="ARBA" id="ARBA00004651"/>
    </source>
</evidence>
<feature type="transmembrane region" description="Helical" evidence="7">
    <location>
        <begin position="6"/>
        <end position="24"/>
    </location>
</feature>
<organism evidence="10 11">
    <name type="scientific">Kosmotoga arenicorallina S304</name>
    <dbReference type="NCBI Taxonomy" id="1453497"/>
    <lineage>
        <taxon>Bacteria</taxon>
        <taxon>Thermotogati</taxon>
        <taxon>Thermotogota</taxon>
        <taxon>Thermotogae</taxon>
        <taxon>Kosmotogales</taxon>
        <taxon>Kosmotogaceae</taxon>
        <taxon>Kosmotoga</taxon>
    </lineage>
</organism>
<evidence type="ECO:0000256" key="4">
    <source>
        <dbReference type="ARBA" id="ARBA00022692"/>
    </source>
</evidence>
<keyword evidence="5 7" id="KW-1133">Transmembrane helix</keyword>
<evidence type="ECO:0000259" key="9">
    <source>
        <dbReference type="Pfam" id="PF06750"/>
    </source>
</evidence>
<feature type="transmembrane region" description="Helical" evidence="7">
    <location>
        <begin position="221"/>
        <end position="240"/>
    </location>
</feature>
<dbReference type="Pfam" id="PF06750">
    <property type="entry name" value="A24_N_bact"/>
    <property type="match status" value="1"/>
</dbReference>
<dbReference type="PANTHER" id="PTHR30487:SF0">
    <property type="entry name" value="PREPILIN LEADER PEPTIDASE_N-METHYLTRANSFERASE-RELATED"/>
    <property type="match status" value="1"/>
</dbReference>
<comment type="subcellular location">
    <subcellularLocation>
        <location evidence="1">Cell membrane</location>
        <topology evidence="1">Multi-pass membrane protein</topology>
    </subcellularLocation>
</comment>
<keyword evidence="6 7" id="KW-0472">Membrane</keyword>
<evidence type="ECO:0000259" key="8">
    <source>
        <dbReference type="Pfam" id="PF01478"/>
    </source>
</evidence>
<feature type="transmembrane region" description="Helical" evidence="7">
    <location>
        <begin position="145"/>
        <end position="166"/>
    </location>
</feature>
<dbReference type="GO" id="GO:0005886">
    <property type="term" value="C:plasma membrane"/>
    <property type="evidence" value="ECO:0007669"/>
    <property type="project" value="UniProtKB-SubCell"/>
</dbReference>
<feature type="domain" description="Prepilin peptidase A24 N-terminal" evidence="9">
    <location>
        <begin position="7"/>
        <end position="90"/>
    </location>
</feature>
<accession>A0A176K0E3</accession>
<comment type="similarity">
    <text evidence="2">Belongs to the peptidase A24 family.</text>
</comment>
<dbReference type="Gene3D" id="1.20.120.1220">
    <property type="match status" value="1"/>
</dbReference>
<dbReference type="AlphaFoldDB" id="A0A176K0E3"/>
<reference evidence="10 11" key="1">
    <citation type="submission" date="2014-02" db="EMBL/GenBank/DDBJ databases">
        <title>Kosmotoga genome sequencing.</title>
        <authorList>
            <person name="Pollo S.M."/>
            <person name="Charchuk R."/>
            <person name="Nesbo C.L."/>
        </authorList>
    </citation>
    <scope>NUCLEOTIDE SEQUENCE [LARGE SCALE GENOMIC DNA]</scope>
    <source>
        <strain evidence="10 11">S304</strain>
    </source>
</reference>
<dbReference type="InterPro" id="IPR010627">
    <property type="entry name" value="Prepilin_pept_A24_N"/>
</dbReference>
<feature type="transmembrane region" description="Helical" evidence="7">
    <location>
        <begin position="79"/>
        <end position="112"/>
    </location>
</feature>
<keyword evidence="3" id="KW-1003">Cell membrane</keyword>
<protein>
    <submittedName>
        <fullName evidence="10">Peptidase A24</fullName>
    </submittedName>
</protein>
<feature type="transmembrane region" description="Helical" evidence="7">
    <location>
        <begin position="118"/>
        <end position="138"/>
    </location>
</feature>
<dbReference type="Pfam" id="PF01478">
    <property type="entry name" value="Peptidase_A24"/>
    <property type="match status" value="1"/>
</dbReference>
<evidence type="ECO:0000256" key="6">
    <source>
        <dbReference type="ARBA" id="ARBA00023136"/>
    </source>
</evidence>
<proteinExistence type="inferred from homology"/>
<evidence type="ECO:0000313" key="10">
    <source>
        <dbReference type="EMBL" id="OAA29714.1"/>
    </source>
</evidence>
<evidence type="ECO:0000313" key="11">
    <source>
        <dbReference type="Proteomes" id="UP000077339"/>
    </source>
</evidence>
<feature type="domain" description="Prepilin type IV endopeptidase peptidase" evidence="8">
    <location>
        <begin position="101"/>
        <end position="204"/>
    </location>
</feature>
<keyword evidence="11" id="KW-1185">Reference proteome</keyword>
<evidence type="ECO:0000256" key="5">
    <source>
        <dbReference type="ARBA" id="ARBA00022989"/>
    </source>
</evidence>